<keyword evidence="7" id="KW-0137">Centromere</keyword>
<gene>
    <name evidence="10" type="ORF">SCAR479_09639</name>
</gene>
<comment type="subcellular location">
    <subcellularLocation>
        <location evidence="2">Chromosome</location>
        <location evidence="2">Centromere</location>
    </subcellularLocation>
    <subcellularLocation>
        <location evidence="1">Nucleus</location>
    </subcellularLocation>
</comment>
<comment type="similarity">
    <text evidence="3">Belongs to the CENP-K/MCM22 family.</text>
</comment>
<dbReference type="InterPro" id="IPR020993">
    <property type="entry name" value="Centromere_CenpK"/>
</dbReference>
<feature type="region of interest" description="Disordered" evidence="9">
    <location>
        <begin position="217"/>
        <end position="266"/>
    </location>
</feature>
<name>A0ABR2XIP4_9PEZI</name>
<comment type="caution">
    <text evidence="10">The sequence shown here is derived from an EMBL/GenBank/DDBJ whole genome shotgun (WGS) entry which is preliminary data.</text>
</comment>
<keyword evidence="5 8" id="KW-0175">Coiled coil</keyword>
<evidence type="ECO:0000256" key="8">
    <source>
        <dbReference type="SAM" id="Coils"/>
    </source>
</evidence>
<reference evidence="10 11" key="1">
    <citation type="submission" date="2024-02" db="EMBL/GenBank/DDBJ databases">
        <title>First draft genome assembly of two strains of Seiridium cardinale.</title>
        <authorList>
            <person name="Emiliani G."/>
            <person name="Scali E."/>
        </authorList>
    </citation>
    <scope>NUCLEOTIDE SEQUENCE [LARGE SCALE GENOMIC DNA]</scope>
    <source>
        <strain evidence="10 11">BM-138-000479</strain>
    </source>
</reference>
<keyword evidence="11" id="KW-1185">Reference proteome</keyword>
<dbReference type="PANTHER" id="PTHR14401:SF6">
    <property type="entry name" value="CENTROMERE PROTEIN K"/>
    <property type="match status" value="1"/>
</dbReference>
<evidence type="ECO:0000313" key="10">
    <source>
        <dbReference type="EMBL" id="KAK9773693.1"/>
    </source>
</evidence>
<evidence type="ECO:0000256" key="5">
    <source>
        <dbReference type="ARBA" id="ARBA00023054"/>
    </source>
</evidence>
<feature type="compositionally biased region" description="Basic and acidic residues" evidence="9">
    <location>
        <begin position="224"/>
        <end position="239"/>
    </location>
</feature>
<evidence type="ECO:0000256" key="4">
    <source>
        <dbReference type="ARBA" id="ARBA00022454"/>
    </source>
</evidence>
<organism evidence="10 11">
    <name type="scientific">Seiridium cardinale</name>
    <dbReference type="NCBI Taxonomy" id="138064"/>
    <lineage>
        <taxon>Eukaryota</taxon>
        <taxon>Fungi</taxon>
        <taxon>Dikarya</taxon>
        <taxon>Ascomycota</taxon>
        <taxon>Pezizomycotina</taxon>
        <taxon>Sordariomycetes</taxon>
        <taxon>Xylariomycetidae</taxon>
        <taxon>Amphisphaeriales</taxon>
        <taxon>Sporocadaceae</taxon>
        <taxon>Seiridium</taxon>
    </lineage>
</organism>
<dbReference type="Proteomes" id="UP001465668">
    <property type="component" value="Unassembled WGS sequence"/>
</dbReference>
<protein>
    <submittedName>
        <fullName evidence="10">Uncharacterized protein</fullName>
    </submittedName>
</protein>
<evidence type="ECO:0000256" key="3">
    <source>
        <dbReference type="ARBA" id="ARBA00005795"/>
    </source>
</evidence>
<evidence type="ECO:0000256" key="7">
    <source>
        <dbReference type="ARBA" id="ARBA00023328"/>
    </source>
</evidence>
<keyword evidence="6" id="KW-0539">Nucleus</keyword>
<evidence type="ECO:0000256" key="2">
    <source>
        <dbReference type="ARBA" id="ARBA00004584"/>
    </source>
</evidence>
<evidence type="ECO:0000256" key="1">
    <source>
        <dbReference type="ARBA" id="ARBA00004123"/>
    </source>
</evidence>
<feature type="coiled-coil region" evidence="8">
    <location>
        <begin position="13"/>
        <end position="40"/>
    </location>
</feature>
<evidence type="ECO:0000313" key="11">
    <source>
        <dbReference type="Proteomes" id="UP001465668"/>
    </source>
</evidence>
<sequence>MNDHQDEYDALHASRVEQSLSELQQTVKDHEAVLNKLRASAADRSTPTVRPEAPLEMMRAAYDELASKTPFLPFPDSILPALLALRKTHQTVEDSKAYLVSHGESVDTARKRLQVEQSNLRDQQALSQSLRNRIQTLRDGLNDQMDMAPEDVARERIAGLKKKKKNYDRNTSALLKAIRRFIDDHLASKLAAEDLGGPVVGDMMDIDTDDLAAGFSTQGRLKKAKENNDQDKRQRRIDEIWGPSQEPQVRPSEENRNEAAAAGSEMRELTQQLLNSLVEADGDNSAAYVHLHKETAAARFLVRSKVAQFHPKDSTKLRLIDFGKDLDE</sequence>
<proteinExistence type="inferred from homology"/>
<evidence type="ECO:0000256" key="6">
    <source>
        <dbReference type="ARBA" id="ARBA00023242"/>
    </source>
</evidence>
<keyword evidence="4" id="KW-0158">Chromosome</keyword>
<dbReference type="EMBL" id="JARVKM010000048">
    <property type="protein sequence ID" value="KAK9773693.1"/>
    <property type="molecule type" value="Genomic_DNA"/>
</dbReference>
<accession>A0ABR2XIP4</accession>
<evidence type="ECO:0000256" key="9">
    <source>
        <dbReference type="SAM" id="MobiDB-lite"/>
    </source>
</evidence>
<dbReference type="PANTHER" id="PTHR14401">
    <property type="entry name" value="CENTROMERE PROTEIN K"/>
    <property type="match status" value="1"/>
</dbReference>